<sequence length="159" mass="17450">MSRDTALEPMDSVDHEILEALHSLWSHTDPCPADLVDRIGFALTVREMHAEVARLTEEPLALTRAAVTDPTEARTVSFSTDELSIMVTLSEVGRDRARLDGWLTWGGAEVEVSTADGTTLQVRADGSGRFVADDLPHGQTRLLVRDGDRRPVITPSFEV</sequence>
<accession>A0A345NLI0</accession>
<evidence type="ECO:0000313" key="2">
    <source>
        <dbReference type="Proteomes" id="UP000253790"/>
    </source>
</evidence>
<dbReference type="Proteomes" id="UP000253790">
    <property type="component" value="Chromosome"/>
</dbReference>
<protein>
    <submittedName>
        <fullName evidence="1">Uncharacterized protein</fullName>
    </submittedName>
</protein>
<organism evidence="1 2">
    <name type="scientific">Ornithinimicrobium avium</name>
    <dbReference type="NCBI Taxonomy" id="2283195"/>
    <lineage>
        <taxon>Bacteria</taxon>
        <taxon>Bacillati</taxon>
        <taxon>Actinomycetota</taxon>
        <taxon>Actinomycetes</taxon>
        <taxon>Micrococcales</taxon>
        <taxon>Ornithinimicrobiaceae</taxon>
        <taxon>Ornithinimicrobium</taxon>
    </lineage>
</organism>
<dbReference type="AlphaFoldDB" id="A0A345NLI0"/>
<dbReference type="EMBL" id="CP031229">
    <property type="protein sequence ID" value="AXH95888.1"/>
    <property type="molecule type" value="Genomic_DNA"/>
</dbReference>
<keyword evidence="2" id="KW-1185">Reference proteome</keyword>
<dbReference type="OrthoDB" id="3689408at2"/>
<dbReference type="RefSeq" id="WP_114927653.1">
    <property type="nucleotide sequence ID" value="NZ_CP031229.1"/>
</dbReference>
<evidence type="ECO:0000313" key="1">
    <source>
        <dbReference type="EMBL" id="AXH95888.1"/>
    </source>
</evidence>
<name>A0A345NLI0_9MICO</name>
<proteinExistence type="predicted"/>
<dbReference type="KEGG" id="orn:DV701_06880"/>
<gene>
    <name evidence="1" type="ORF">DV701_06880</name>
</gene>
<reference evidence="1 2" key="1">
    <citation type="submission" date="2018-07" db="EMBL/GenBank/DDBJ databases">
        <title>Complete genome sequencing of Ornithinimicrobium sp. AMA3305.</title>
        <authorList>
            <person name="Bae J.-W."/>
        </authorList>
    </citation>
    <scope>NUCLEOTIDE SEQUENCE [LARGE SCALE GENOMIC DNA]</scope>
    <source>
        <strain evidence="1 2">AMA3305</strain>
    </source>
</reference>